<evidence type="ECO:0000256" key="3">
    <source>
        <dbReference type="ARBA" id="ARBA00022692"/>
    </source>
</evidence>
<evidence type="ECO:0000256" key="6">
    <source>
        <dbReference type="SAM" id="Phobius"/>
    </source>
</evidence>
<dbReference type="GO" id="GO:0005886">
    <property type="term" value="C:plasma membrane"/>
    <property type="evidence" value="ECO:0007669"/>
    <property type="project" value="UniProtKB-SubCell"/>
</dbReference>
<evidence type="ECO:0000313" key="7">
    <source>
        <dbReference type="EMBL" id="MBB3111107.1"/>
    </source>
</evidence>
<organism evidence="7 8">
    <name type="scientific">Paenibacillus phyllosphaerae</name>
    <dbReference type="NCBI Taxonomy" id="274593"/>
    <lineage>
        <taxon>Bacteria</taxon>
        <taxon>Bacillati</taxon>
        <taxon>Bacillota</taxon>
        <taxon>Bacilli</taxon>
        <taxon>Bacillales</taxon>
        <taxon>Paenibacillaceae</taxon>
        <taxon>Paenibacillus</taxon>
    </lineage>
</organism>
<evidence type="ECO:0000256" key="5">
    <source>
        <dbReference type="ARBA" id="ARBA00023136"/>
    </source>
</evidence>
<dbReference type="RefSeq" id="WP_183600977.1">
    <property type="nucleotide sequence ID" value="NZ_JACHXK010000006.1"/>
</dbReference>
<keyword evidence="4 6" id="KW-1133">Transmembrane helix</keyword>
<dbReference type="EMBL" id="JACHXK010000006">
    <property type="protein sequence ID" value="MBB3111107.1"/>
    <property type="molecule type" value="Genomic_DNA"/>
</dbReference>
<feature type="transmembrane region" description="Helical" evidence="6">
    <location>
        <begin position="111"/>
        <end position="136"/>
    </location>
</feature>
<evidence type="ECO:0000256" key="1">
    <source>
        <dbReference type="ARBA" id="ARBA00004651"/>
    </source>
</evidence>
<dbReference type="PANTHER" id="PTHR30086:SF6">
    <property type="entry name" value="AMINO ACID EFFLUX PROTEIN YCGF-RELATED"/>
    <property type="match status" value="1"/>
</dbReference>
<dbReference type="AlphaFoldDB" id="A0A7W5AYT7"/>
<keyword evidence="2" id="KW-1003">Cell membrane</keyword>
<keyword evidence="8" id="KW-1185">Reference proteome</keyword>
<keyword evidence="5 6" id="KW-0472">Membrane</keyword>
<dbReference type="GO" id="GO:0015171">
    <property type="term" value="F:amino acid transmembrane transporter activity"/>
    <property type="evidence" value="ECO:0007669"/>
    <property type="project" value="TreeGrafter"/>
</dbReference>
<dbReference type="Proteomes" id="UP000570361">
    <property type="component" value="Unassembled WGS sequence"/>
</dbReference>
<feature type="transmembrane region" description="Helical" evidence="6">
    <location>
        <begin position="148"/>
        <end position="172"/>
    </location>
</feature>
<comment type="subcellular location">
    <subcellularLocation>
        <location evidence="1">Cell membrane</location>
        <topology evidence="1">Multi-pass membrane protein</topology>
    </subcellularLocation>
</comment>
<reference evidence="7 8" key="1">
    <citation type="submission" date="2020-08" db="EMBL/GenBank/DDBJ databases">
        <title>Genomic Encyclopedia of Type Strains, Phase III (KMG-III): the genomes of soil and plant-associated and newly described type strains.</title>
        <authorList>
            <person name="Whitman W."/>
        </authorList>
    </citation>
    <scope>NUCLEOTIDE SEQUENCE [LARGE SCALE GENOMIC DNA]</scope>
    <source>
        <strain evidence="7 8">CECT 5862</strain>
    </source>
</reference>
<feature type="transmembrane region" description="Helical" evidence="6">
    <location>
        <begin position="71"/>
        <end position="91"/>
    </location>
</feature>
<accession>A0A7W5AYT7</accession>
<proteinExistence type="predicted"/>
<keyword evidence="3 6" id="KW-0812">Transmembrane</keyword>
<gene>
    <name evidence="7" type="ORF">FHS18_003175</name>
</gene>
<evidence type="ECO:0000256" key="4">
    <source>
        <dbReference type="ARBA" id="ARBA00022989"/>
    </source>
</evidence>
<feature type="transmembrane region" description="Helical" evidence="6">
    <location>
        <begin position="39"/>
        <end position="59"/>
    </location>
</feature>
<evidence type="ECO:0000313" key="8">
    <source>
        <dbReference type="Proteomes" id="UP000570361"/>
    </source>
</evidence>
<dbReference type="PANTHER" id="PTHR30086">
    <property type="entry name" value="ARGININE EXPORTER PROTEIN ARGO"/>
    <property type="match status" value="1"/>
</dbReference>
<evidence type="ECO:0000256" key="2">
    <source>
        <dbReference type="ARBA" id="ARBA00022475"/>
    </source>
</evidence>
<sequence>MSMLLSFFLLGITLSAPIGPINAAVLNTGIKRGFMPAWFLALGALAADLIYMLLVFMGFVHFMSVPFVKSFLWLFGAFVLIYTGVESLIGIRNLHIQANGDMNETPLLKAWTTGFFMSLANPLTILFWIGIYGSVLAEAAAKSSGDQLLVYSMAIICGVLCWDITMSGLAGFFRKILSDTFMKIIALISGISLVGFGAYFAIEAFRLLLAR</sequence>
<dbReference type="Pfam" id="PF01810">
    <property type="entry name" value="LysE"/>
    <property type="match status" value="1"/>
</dbReference>
<name>A0A7W5AYT7_9BACL</name>
<protein>
    <submittedName>
        <fullName evidence="7">Threonine/homoserine/homoserine lactone efflux protein</fullName>
    </submittedName>
</protein>
<comment type="caution">
    <text evidence="7">The sequence shown here is derived from an EMBL/GenBank/DDBJ whole genome shotgun (WGS) entry which is preliminary data.</text>
</comment>
<feature type="transmembrane region" description="Helical" evidence="6">
    <location>
        <begin position="184"/>
        <end position="209"/>
    </location>
</feature>
<dbReference type="InterPro" id="IPR001123">
    <property type="entry name" value="LeuE-type"/>
</dbReference>